<feature type="transmembrane region" description="Helical" evidence="9">
    <location>
        <begin position="337"/>
        <end position="355"/>
    </location>
</feature>
<dbReference type="Pfam" id="PF07695">
    <property type="entry name" value="7TMR-DISM_7TM"/>
    <property type="match status" value="1"/>
</dbReference>
<feature type="domain" description="Histidine kinase" evidence="10">
    <location>
        <begin position="409"/>
        <end position="613"/>
    </location>
</feature>
<evidence type="ECO:0000313" key="13">
    <source>
        <dbReference type="Proteomes" id="UP000288943"/>
    </source>
</evidence>
<dbReference type="InterPro" id="IPR003661">
    <property type="entry name" value="HisK_dim/P_dom"/>
</dbReference>
<keyword evidence="9" id="KW-1133">Transmembrane helix</keyword>
<dbReference type="GeneID" id="95374100"/>
<dbReference type="SMART" id="SM00387">
    <property type="entry name" value="HATPase_c"/>
    <property type="match status" value="1"/>
</dbReference>
<dbReference type="Proteomes" id="UP001527202">
    <property type="component" value="Unassembled WGS sequence"/>
</dbReference>
<feature type="transmembrane region" description="Helical" evidence="9">
    <location>
        <begin position="367"/>
        <end position="388"/>
    </location>
</feature>
<evidence type="ECO:0000256" key="7">
    <source>
        <dbReference type="ARBA" id="ARBA00022840"/>
    </source>
</evidence>
<dbReference type="InterPro" id="IPR005467">
    <property type="entry name" value="His_kinase_dom"/>
</dbReference>
<keyword evidence="3" id="KW-0597">Phosphoprotein</keyword>
<dbReference type="InterPro" id="IPR011623">
    <property type="entry name" value="7TMR_DISM_rcpt_extracell_dom1"/>
</dbReference>
<keyword evidence="6 12" id="KW-0418">Kinase</keyword>
<dbReference type="SMART" id="SM00388">
    <property type="entry name" value="HisKA"/>
    <property type="match status" value="1"/>
</dbReference>
<dbReference type="OrthoDB" id="9815750at2"/>
<keyword evidence="14" id="KW-1185">Reference proteome</keyword>
<dbReference type="RefSeq" id="WP_042234172.1">
    <property type="nucleotide sequence ID" value="NZ_CP026520.1"/>
</dbReference>
<feature type="transmembrane region" description="Helical" evidence="9">
    <location>
        <begin position="186"/>
        <end position="207"/>
    </location>
</feature>
<keyword evidence="7 11" id="KW-0067">ATP-binding</keyword>
<dbReference type="InterPro" id="IPR036890">
    <property type="entry name" value="HATPase_C_sf"/>
</dbReference>
<dbReference type="InterPro" id="IPR036097">
    <property type="entry name" value="HisK_dim/P_sf"/>
</dbReference>
<evidence type="ECO:0000256" key="1">
    <source>
        <dbReference type="ARBA" id="ARBA00000085"/>
    </source>
</evidence>
<dbReference type="EMBL" id="JAMDMJ010000035">
    <property type="protein sequence ID" value="MCY9598801.1"/>
    <property type="molecule type" value="Genomic_DNA"/>
</dbReference>
<dbReference type="EMBL" id="CP026520">
    <property type="protein sequence ID" value="QAV17010.1"/>
    <property type="molecule type" value="Genomic_DNA"/>
</dbReference>
<dbReference type="Pfam" id="PF00512">
    <property type="entry name" value="HisKA"/>
    <property type="match status" value="1"/>
</dbReference>
<evidence type="ECO:0000256" key="3">
    <source>
        <dbReference type="ARBA" id="ARBA00022553"/>
    </source>
</evidence>
<dbReference type="PANTHER" id="PTHR43065:SF34">
    <property type="entry name" value="SPORULATION KINASE A"/>
    <property type="match status" value="1"/>
</dbReference>
<dbReference type="GO" id="GO:0000155">
    <property type="term" value="F:phosphorelay sensor kinase activity"/>
    <property type="evidence" value="ECO:0007669"/>
    <property type="project" value="InterPro"/>
</dbReference>
<dbReference type="Pfam" id="PF02518">
    <property type="entry name" value="HATPase_c"/>
    <property type="match status" value="1"/>
</dbReference>
<gene>
    <name evidence="11" type="ORF">M5X16_23885</name>
    <name evidence="12" type="ORF">PC41400_04645</name>
</gene>
<evidence type="ECO:0000256" key="5">
    <source>
        <dbReference type="ARBA" id="ARBA00022741"/>
    </source>
</evidence>
<keyword evidence="8" id="KW-0902">Two-component regulatory system</keyword>
<evidence type="ECO:0000256" key="2">
    <source>
        <dbReference type="ARBA" id="ARBA00012438"/>
    </source>
</evidence>
<reference evidence="11 14" key="2">
    <citation type="submission" date="2022-05" db="EMBL/GenBank/DDBJ databases">
        <title>Genome Sequencing of Bee-Associated Microbes.</title>
        <authorList>
            <person name="Dunlap C."/>
        </authorList>
    </citation>
    <scope>NUCLEOTIDE SEQUENCE [LARGE SCALE GENOMIC DNA]</scope>
    <source>
        <strain evidence="11 14">NRRL B-23120</strain>
    </source>
</reference>
<feature type="transmembrane region" description="Helical" evidence="9">
    <location>
        <begin position="214"/>
        <end position="239"/>
    </location>
</feature>
<dbReference type="SUPFAM" id="SSF55874">
    <property type="entry name" value="ATPase domain of HSP90 chaperone/DNA topoisomerase II/histidine kinase"/>
    <property type="match status" value="1"/>
</dbReference>
<keyword evidence="9" id="KW-0812">Transmembrane</keyword>
<sequence length="616" mass="68641">MTKFIQAIALGLVFTALFLFIGVKDVRAETSLPMRVNAPPVLLENWEYCWSEEEGAGRTEGPPHSSGDWKAADQLLNPQDRMGRSHLWLRVPLPPNKAADPGLLIRAFDNVEVYTEQGLAYRFGDWQEGRKYRYYGTPRRIVPLPENTQGMLYVHLQSESRNIGIEDGAMYGSESGFIKRMVRQEFFRAVLGVSYILAGIMAFCVFLGLRSHKVFLDFSLFSICFGIYSICRSSVVYLVFDHPAILTYAELIALFGGVIGILMFVEHLLGSGRGAYIRRAWQLHLAYSTGTLLLHACRVVSVVEIVDWYQLLLVLSMPLVIVRAAVCAMKGNRGAKLLLVGIGVICLTGLIDIFQNRLNIIIQFSPMTYLGVSVFILLLVVLLIRQFADIMLQLKRSEKLSLVGQMSAGMAHELRNPLTIISGFLQLSRKQAPDAPYLAMMSSEVNRMNEIIDDFLLLSKPVNSRFDRHEVLPLLRETLQLFDNQRKEAGVSAILEEEGAIPKIDCDPNQLKQVFINMVKNAIEAMPEGGLLHITVSALPKNKVGIRFADQGKGIEPGHLTRIGEPFFTTKENGTGLGLMVSNKIIENHAGILRVSSRLGLGTTIDIILPVHIKTA</sequence>
<keyword evidence="5" id="KW-0547">Nucleotide-binding</keyword>
<dbReference type="PROSITE" id="PS50109">
    <property type="entry name" value="HIS_KIN"/>
    <property type="match status" value="1"/>
</dbReference>
<evidence type="ECO:0000313" key="14">
    <source>
        <dbReference type="Proteomes" id="UP001527202"/>
    </source>
</evidence>
<dbReference type="KEGG" id="pchi:PC41400_04645"/>
<keyword evidence="9" id="KW-0472">Membrane</keyword>
<dbReference type="EC" id="2.7.13.3" evidence="2"/>
<dbReference type="AlphaFoldDB" id="A0A410WRS5"/>
<dbReference type="Gene3D" id="1.10.287.130">
    <property type="match status" value="1"/>
</dbReference>
<evidence type="ECO:0000256" key="8">
    <source>
        <dbReference type="ARBA" id="ARBA00023012"/>
    </source>
</evidence>
<dbReference type="InterPro" id="IPR004358">
    <property type="entry name" value="Sig_transdc_His_kin-like_C"/>
</dbReference>
<dbReference type="InterPro" id="IPR003594">
    <property type="entry name" value="HATPase_dom"/>
</dbReference>
<dbReference type="SUPFAM" id="SSF47384">
    <property type="entry name" value="Homodimeric domain of signal transducing histidine kinase"/>
    <property type="match status" value="1"/>
</dbReference>
<reference evidence="12 13" key="1">
    <citation type="submission" date="2018-01" db="EMBL/GenBank/DDBJ databases">
        <title>The whole genome sequencing and assembly of Paenibacillus chitinolyticus KCCM 41400 strain.</title>
        <authorList>
            <person name="Kim J.-Y."/>
            <person name="Park M.-K."/>
            <person name="Lee Y.-J."/>
            <person name="Yi H."/>
            <person name="Bahn Y.-S."/>
            <person name="Kim J.F."/>
            <person name="Lee D.-W."/>
        </authorList>
    </citation>
    <scope>NUCLEOTIDE SEQUENCE [LARGE SCALE GENOMIC DNA]</scope>
    <source>
        <strain evidence="12 13">KCCM 41400</strain>
    </source>
</reference>
<evidence type="ECO:0000259" key="10">
    <source>
        <dbReference type="PROSITE" id="PS50109"/>
    </source>
</evidence>
<name>A0A410WRS5_9BACL</name>
<proteinExistence type="predicted"/>
<dbReference type="CDD" id="cd00082">
    <property type="entry name" value="HisKA"/>
    <property type="match status" value="1"/>
</dbReference>
<evidence type="ECO:0000256" key="4">
    <source>
        <dbReference type="ARBA" id="ARBA00022679"/>
    </source>
</evidence>
<comment type="catalytic activity">
    <reaction evidence="1">
        <text>ATP + protein L-histidine = ADP + protein N-phospho-L-histidine.</text>
        <dbReference type="EC" id="2.7.13.3"/>
    </reaction>
</comment>
<feature type="transmembrane region" description="Helical" evidence="9">
    <location>
        <begin position="245"/>
        <end position="265"/>
    </location>
</feature>
<accession>A0A410WRS5</accession>
<dbReference type="PANTHER" id="PTHR43065">
    <property type="entry name" value="SENSOR HISTIDINE KINASE"/>
    <property type="match status" value="1"/>
</dbReference>
<evidence type="ECO:0000313" key="11">
    <source>
        <dbReference type="EMBL" id="MCY9598801.1"/>
    </source>
</evidence>
<evidence type="ECO:0000256" key="9">
    <source>
        <dbReference type="SAM" id="Phobius"/>
    </source>
</evidence>
<dbReference type="Gene3D" id="3.30.565.10">
    <property type="entry name" value="Histidine kinase-like ATPase, C-terminal domain"/>
    <property type="match status" value="1"/>
</dbReference>
<protein>
    <recommendedName>
        <fullName evidence="2">histidine kinase</fullName>
        <ecNumber evidence="2">2.7.13.3</ecNumber>
    </recommendedName>
</protein>
<dbReference type="Proteomes" id="UP000288943">
    <property type="component" value="Chromosome"/>
</dbReference>
<evidence type="ECO:0000256" key="6">
    <source>
        <dbReference type="ARBA" id="ARBA00022777"/>
    </source>
</evidence>
<evidence type="ECO:0000313" key="12">
    <source>
        <dbReference type="EMBL" id="QAV17010.1"/>
    </source>
</evidence>
<dbReference type="PRINTS" id="PR00344">
    <property type="entry name" value="BCTRLSENSOR"/>
</dbReference>
<dbReference type="GO" id="GO:0005524">
    <property type="term" value="F:ATP binding"/>
    <property type="evidence" value="ECO:0007669"/>
    <property type="project" value="UniProtKB-KW"/>
</dbReference>
<feature type="transmembrane region" description="Helical" evidence="9">
    <location>
        <begin position="308"/>
        <end position="325"/>
    </location>
</feature>
<keyword evidence="4" id="KW-0808">Transferase</keyword>
<organism evidence="12 13">
    <name type="scientific">Paenibacillus chitinolyticus</name>
    <dbReference type="NCBI Taxonomy" id="79263"/>
    <lineage>
        <taxon>Bacteria</taxon>
        <taxon>Bacillati</taxon>
        <taxon>Bacillota</taxon>
        <taxon>Bacilli</taxon>
        <taxon>Bacillales</taxon>
        <taxon>Paenibacillaceae</taxon>
        <taxon>Paenibacillus</taxon>
    </lineage>
</organism>